<feature type="transmembrane region" description="Helical" evidence="8">
    <location>
        <begin position="195"/>
        <end position="220"/>
    </location>
</feature>
<evidence type="ECO:0000256" key="6">
    <source>
        <dbReference type="ARBA" id="ARBA00023136"/>
    </source>
</evidence>
<evidence type="ECO:0000313" key="11">
    <source>
        <dbReference type="Proteomes" id="UP000271031"/>
    </source>
</evidence>
<feature type="transmembrane region" description="Helical" evidence="8">
    <location>
        <begin position="241"/>
        <end position="262"/>
    </location>
</feature>
<proteinExistence type="inferred from homology"/>
<evidence type="ECO:0000256" key="7">
    <source>
        <dbReference type="ARBA" id="ARBA00024202"/>
    </source>
</evidence>
<keyword evidence="3" id="KW-1003">Cell membrane</keyword>
<organism evidence="10 11">
    <name type="scientific">Brevibacillus fluminis</name>
    <dbReference type="NCBI Taxonomy" id="511487"/>
    <lineage>
        <taxon>Bacteria</taxon>
        <taxon>Bacillati</taxon>
        <taxon>Bacillota</taxon>
        <taxon>Bacilli</taxon>
        <taxon>Bacillales</taxon>
        <taxon>Paenibacillaceae</taxon>
        <taxon>Brevibacillus</taxon>
    </lineage>
</organism>
<dbReference type="GO" id="GO:0005886">
    <property type="term" value="C:plasma membrane"/>
    <property type="evidence" value="ECO:0007669"/>
    <property type="project" value="UniProtKB-SubCell"/>
</dbReference>
<name>A0A3M8CZF1_9BACL</name>
<protein>
    <submittedName>
        <fullName evidence="10">ABC transporter permease</fullName>
    </submittedName>
</protein>
<evidence type="ECO:0000256" key="8">
    <source>
        <dbReference type="RuleBase" id="RU363032"/>
    </source>
</evidence>
<dbReference type="Pfam" id="PF12911">
    <property type="entry name" value="OppC_N"/>
    <property type="match status" value="1"/>
</dbReference>
<sequence>MGYFLKTNKLALIGVVLIVILILFALLAPLIATYPQDVYEQMHLENKLLPPSFDHYFGTDEMGRDIFSRVLFGTRISFEIGVIAISLSILIGVPLGLIAGYFGGWIDEVIMRICDIFLSFPSLLLAIAIVALLGPSISNMMIAIALSWWPWYTRLIRSQAISVKERGFVEAAKSMGVSPFRIILRHVFPNSLSPVIVQASMDFGSIILTAASLSFLGLGAQAPTPEWGLMISIGRNFFLTSWWYVTIPGMFILLTVMAFNFLGDGLRDYLDPKIRDL</sequence>
<dbReference type="CDD" id="cd06261">
    <property type="entry name" value="TM_PBP2"/>
    <property type="match status" value="1"/>
</dbReference>
<comment type="similarity">
    <text evidence="7">Belongs to the binding-protein-dependent transport system permease family. OppBC subfamily.</text>
</comment>
<dbReference type="Pfam" id="PF00528">
    <property type="entry name" value="BPD_transp_1"/>
    <property type="match status" value="1"/>
</dbReference>
<feature type="transmembrane region" description="Helical" evidence="8">
    <location>
        <begin position="80"/>
        <end position="102"/>
    </location>
</feature>
<evidence type="ECO:0000256" key="4">
    <source>
        <dbReference type="ARBA" id="ARBA00022692"/>
    </source>
</evidence>
<accession>A0A3M8CZF1</accession>
<keyword evidence="5 8" id="KW-1133">Transmembrane helix</keyword>
<dbReference type="EMBL" id="RHHQ01000023">
    <property type="protein sequence ID" value="RNB81206.1"/>
    <property type="molecule type" value="Genomic_DNA"/>
</dbReference>
<evidence type="ECO:0000256" key="3">
    <source>
        <dbReference type="ARBA" id="ARBA00022475"/>
    </source>
</evidence>
<keyword evidence="11" id="KW-1185">Reference proteome</keyword>
<dbReference type="InterPro" id="IPR000515">
    <property type="entry name" value="MetI-like"/>
</dbReference>
<comment type="subcellular location">
    <subcellularLocation>
        <location evidence="1 8">Cell membrane</location>
        <topology evidence="1 8">Multi-pass membrane protein</topology>
    </subcellularLocation>
</comment>
<keyword evidence="4 8" id="KW-0812">Transmembrane</keyword>
<reference evidence="10 11" key="1">
    <citation type="submission" date="2018-10" db="EMBL/GenBank/DDBJ databases">
        <title>Phylogenomics of Brevibacillus.</title>
        <authorList>
            <person name="Dunlap C."/>
        </authorList>
    </citation>
    <scope>NUCLEOTIDE SEQUENCE [LARGE SCALE GENOMIC DNA]</scope>
    <source>
        <strain evidence="10 11">JCM 15716</strain>
    </source>
</reference>
<evidence type="ECO:0000259" key="9">
    <source>
        <dbReference type="PROSITE" id="PS50928"/>
    </source>
</evidence>
<dbReference type="NCBIfam" id="NF045474">
    <property type="entry name" value="Opp2C"/>
    <property type="match status" value="1"/>
</dbReference>
<dbReference type="Proteomes" id="UP000271031">
    <property type="component" value="Unassembled WGS sequence"/>
</dbReference>
<dbReference type="InterPro" id="IPR053385">
    <property type="entry name" value="ABC_transport_permease"/>
</dbReference>
<feature type="domain" description="ABC transmembrane type-1" evidence="9">
    <location>
        <begin position="74"/>
        <end position="263"/>
    </location>
</feature>
<comment type="caution">
    <text evidence="10">The sequence shown here is derived from an EMBL/GenBank/DDBJ whole genome shotgun (WGS) entry which is preliminary data.</text>
</comment>
<dbReference type="RefSeq" id="WP_122920888.1">
    <property type="nucleotide sequence ID" value="NZ_RHHQ01000023.1"/>
</dbReference>
<feature type="transmembrane region" description="Helical" evidence="8">
    <location>
        <begin position="12"/>
        <end position="32"/>
    </location>
</feature>
<dbReference type="Gene3D" id="1.10.3720.10">
    <property type="entry name" value="MetI-like"/>
    <property type="match status" value="1"/>
</dbReference>
<evidence type="ECO:0000313" key="10">
    <source>
        <dbReference type="EMBL" id="RNB81206.1"/>
    </source>
</evidence>
<dbReference type="OrthoDB" id="9797472at2"/>
<evidence type="ECO:0000256" key="5">
    <source>
        <dbReference type="ARBA" id="ARBA00022989"/>
    </source>
</evidence>
<dbReference type="PANTHER" id="PTHR43386">
    <property type="entry name" value="OLIGOPEPTIDE TRANSPORT SYSTEM PERMEASE PROTEIN APPC"/>
    <property type="match status" value="1"/>
</dbReference>
<dbReference type="InterPro" id="IPR025966">
    <property type="entry name" value="OppC_N"/>
</dbReference>
<dbReference type="AlphaFoldDB" id="A0A3M8CZF1"/>
<evidence type="ECO:0000256" key="1">
    <source>
        <dbReference type="ARBA" id="ARBA00004651"/>
    </source>
</evidence>
<dbReference type="PANTHER" id="PTHR43386:SF1">
    <property type="entry name" value="D,D-DIPEPTIDE TRANSPORT SYSTEM PERMEASE PROTEIN DDPC-RELATED"/>
    <property type="match status" value="1"/>
</dbReference>
<dbReference type="GO" id="GO:0055085">
    <property type="term" value="P:transmembrane transport"/>
    <property type="evidence" value="ECO:0007669"/>
    <property type="project" value="InterPro"/>
</dbReference>
<feature type="transmembrane region" description="Helical" evidence="8">
    <location>
        <begin position="123"/>
        <end position="149"/>
    </location>
</feature>
<dbReference type="InterPro" id="IPR035906">
    <property type="entry name" value="MetI-like_sf"/>
</dbReference>
<dbReference type="SUPFAM" id="SSF161098">
    <property type="entry name" value="MetI-like"/>
    <property type="match status" value="1"/>
</dbReference>
<keyword evidence="2 8" id="KW-0813">Transport</keyword>
<dbReference type="PROSITE" id="PS50928">
    <property type="entry name" value="ABC_TM1"/>
    <property type="match status" value="1"/>
</dbReference>
<gene>
    <name evidence="10" type="ORF">EDM56_26150</name>
</gene>
<keyword evidence="6 8" id="KW-0472">Membrane</keyword>
<evidence type="ECO:0000256" key="2">
    <source>
        <dbReference type="ARBA" id="ARBA00022448"/>
    </source>
</evidence>
<dbReference type="InterPro" id="IPR050366">
    <property type="entry name" value="BP-dependent_transpt_permease"/>
</dbReference>